<dbReference type="AlphaFoldDB" id="A0A1C0U0H4"/>
<name>A0A1C0U0H4_9GAMM</name>
<evidence type="ECO:0000313" key="2">
    <source>
        <dbReference type="Proteomes" id="UP000093476"/>
    </source>
</evidence>
<evidence type="ECO:0000313" key="1">
    <source>
        <dbReference type="EMBL" id="OCQ51419.1"/>
    </source>
</evidence>
<dbReference type="EMBL" id="LOMY01000135">
    <property type="protein sequence ID" value="OCQ51419.1"/>
    <property type="molecule type" value="Genomic_DNA"/>
</dbReference>
<gene>
    <name evidence="1" type="ORF">Ppb6_03392</name>
</gene>
<dbReference type="RefSeq" id="WP_040150370.1">
    <property type="nucleotide sequence ID" value="NZ_CAWMQZ010000135.1"/>
</dbReference>
<dbReference type="Proteomes" id="UP000093476">
    <property type="component" value="Unassembled WGS sequence"/>
</dbReference>
<keyword evidence="2" id="KW-1185">Reference proteome</keyword>
<dbReference type="STRING" id="286156.Ppb6_03392"/>
<comment type="caution">
    <text evidence="1">The sequence shown here is derived from an EMBL/GenBank/DDBJ whole genome shotgun (WGS) entry which is preliminary data.</text>
</comment>
<protein>
    <submittedName>
        <fullName evidence="1">Uncharacterized protein</fullName>
    </submittedName>
</protein>
<proteinExistence type="predicted"/>
<dbReference type="PATRIC" id="fig|286156.4.peg.3879"/>
<sequence length="73" mass="8467">MNNKYQLKIVVASDVDYECLIAEIYCNGEFFALLQQEEGLENIKVEFSPNARIVDLDWLQYALSKAKEHLLNN</sequence>
<organism evidence="1 2">
    <name type="scientific">Photorhabdus australis subsp. thailandensis</name>
    <dbReference type="NCBI Taxonomy" id="2805096"/>
    <lineage>
        <taxon>Bacteria</taxon>
        <taxon>Pseudomonadati</taxon>
        <taxon>Pseudomonadota</taxon>
        <taxon>Gammaproteobacteria</taxon>
        <taxon>Enterobacterales</taxon>
        <taxon>Morganellaceae</taxon>
        <taxon>Photorhabdus</taxon>
    </lineage>
</organism>
<reference evidence="1 2" key="1">
    <citation type="submission" date="2015-12" db="EMBL/GenBank/DDBJ databases">
        <title>Genome comparisons provide insights into the role of secondary metabolites in the pathogenic phase of the Photorhabdus life cycle.</title>
        <authorList>
            <person name="Tobias N.J."/>
            <person name="Mishra B."/>
            <person name="Gupta D.K."/>
            <person name="Thines M."/>
            <person name="Stinear T.P."/>
            <person name="Bode H.B."/>
        </authorList>
    </citation>
    <scope>NUCLEOTIDE SEQUENCE [LARGE SCALE GENOMIC DNA]</scope>
    <source>
        <strain evidence="1 2">PB68.1</strain>
    </source>
</reference>
<accession>A0A1C0U0H4</accession>